<feature type="domain" description="RNA polymerase sigma factor 70 region 4 type 2" evidence="6">
    <location>
        <begin position="111"/>
        <end position="160"/>
    </location>
</feature>
<dbReference type="Gene3D" id="1.10.1740.10">
    <property type="match status" value="1"/>
</dbReference>
<dbReference type="Pfam" id="PF08281">
    <property type="entry name" value="Sigma70_r4_2"/>
    <property type="match status" value="1"/>
</dbReference>
<dbReference type="SUPFAM" id="SSF88946">
    <property type="entry name" value="Sigma2 domain of RNA polymerase sigma factors"/>
    <property type="match status" value="1"/>
</dbReference>
<gene>
    <name evidence="7" type="ORF">QWT69_16945</name>
</gene>
<dbReference type="InterPro" id="IPR014284">
    <property type="entry name" value="RNA_pol_sigma-70_dom"/>
</dbReference>
<dbReference type="Pfam" id="PF04542">
    <property type="entry name" value="Sigma70_r2"/>
    <property type="match status" value="1"/>
</dbReference>
<reference evidence="7 8" key="1">
    <citation type="submission" date="2023-06" db="EMBL/GenBank/DDBJ databases">
        <title>Sporosarcina sp. nov., isolated from Korean tranditional fermented seafood 'Jeotgal'.</title>
        <authorList>
            <person name="Yang A.I."/>
            <person name="Shin N.-R."/>
        </authorList>
    </citation>
    <scope>NUCLEOTIDE SEQUENCE [LARGE SCALE GENOMIC DNA]</scope>
    <source>
        <strain evidence="7 8">T2O-4</strain>
    </source>
</reference>
<evidence type="ECO:0000259" key="6">
    <source>
        <dbReference type="Pfam" id="PF08281"/>
    </source>
</evidence>
<evidence type="ECO:0000256" key="3">
    <source>
        <dbReference type="ARBA" id="ARBA00023082"/>
    </source>
</evidence>
<dbReference type="InterPro" id="IPR039425">
    <property type="entry name" value="RNA_pol_sigma-70-like"/>
</dbReference>
<dbReference type="InterPro" id="IPR013324">
    <property type="entry name" value="RNA_pol_sigma_r3/r4-like"/>
</dbReference>
<proteinExistence type="inferred from homology"/>
<keyword evidence="3" id="KW-0731">Sigma factor</keyword>
<dbReference type="InterPro" id="IPR013325">
    <property type="entry name" value="RNA_pol_sigma_r2"/>
</dbReference>
<dbReference type="NCBIfam" id="TIGR02937">
    <property type="entry name" value="sigma70-ECF"/>
    <property type="match status" value="1"/>
</dbReference>
<evidence type="ECO:0000256" key="4">
    <source>
        <dbReference type="ARBA" id="ARBA00023163"/>
    </source>
</evidence>
<evidence type="ECO:0000313" key="8">
    <source>
        <dbReference type="Proteomes" id="UP001303902"/>
    </source>
</evidence>
<dbReference type="InterPro" id="IPR007627">
    <property type="entry name" value="RNA_pol_sigma70_r2"/>
</dbReference>
<dbReference type="Gene3D" id="1.10.10.10">
    <property type="entry name" value="Winged helix-like DNA-binding domain superfamily/Winged helix DNA-binding domain"/>
    <property type="match status" value="1"/>
</dbReference>
<dbReference type="EMBL" id="CP129118">
    <property type="protein sequence ID" value="WOV87512.1"/>
    <property type="molecule type" value="Genomic_DNA"/>
</dbReference>
<sequence>MKKQFRDERLCEAMDTYGDYLLRLVYAIVKDEKKAEDVVQEVFIRYYINMEKFEGRSSLKTYLYRIAVNECHNYFQSWAYRKIEFSNLLGHLLVNRKSPEEKLIQRESETKLAELVETLPLKYREVIWLYYFAELSVVEIGEVLECSPNTIKTRLVRGRKLAKIAIEEGKDFA</sequence>
<accession>A0ABZ0L5L4</accession>
<protein>
    <submittedName>
        <fullName evidence="7">Sigma-70 family RNA polymerase sigma factor</fullName>
    </submittedName>
</protein>
<evidence type="ECO:0000256" key="2">
    <source>
        <dbReference type="ARBA" id="ARBA00023015"/>
    </source>
</evidence>
<dbReference type="CDD" id="cd06171">
    <property type="entry name" value="Sigma70_r4"/>
    <property type="match status" value="1"/>
</dbReference>
<keyword evidence="2" id="KW-0805">Transcription regulation</keyword>
<name>A0ABZ0L5L4_9BACL</name>
<dbReference type="PANTHER" id="PTHR43133:SF60">
    <property type="entry name" value="RNA POLYMERASE SIGMA FACTOR SIGV"/>
    <property type="match status" value="1"/>
</dbReference>
<keyword evidence="4" id="KW-0804">Transcription</keyword>
<feature type="domain" description="RNA polymerase sigma-70 region 2" evidence="5">
    <location>
        <begin position="15"/>
        <end position="76"/>
    </location>
</feature>
<dbReference type="Proteomes" id="UP001303902">
    <property type="component" value="Chromosome"/>
</dbReference>
<dbReference type="PANTHER" id="PTHR43133">
    <property type="entry name" value="RNA POLYMERASE ECF-TYPE SIGMA FACTO"/>
    <property type="match status" value="1"/>
</dbReference>
<comment type="similarity">
    <text evidence="1">Belongs to the sigma-70 factor family. ECF subfamily.</text>
</comment>
<evidence type="ECO:0000313" key="7">
    <source>
        <dbReference type="EMBL" id="WOV87512.1"/>
    </source>
</evidence>
<keyword evidence="8" id="KW-1185">Reference proteome</keyword>
<organism evidence="7 8">
    <name type="scientific">Sporosarcina oncorhynchi</name>
    <dbReference type="NCBI Taxonomy" id="3056444"/>
    <lineage>
        <taxon>Bacteria</taxon>
        <taxon>Bacillati</taxon>
        <taxon>Bacillota</taxon>
        <taxon>Bacilli</taxon>
        <taxon>Bacillales</taxon>
        <taxon>Caryophanaceae</taxon>
        <taxon>Sporosarcina</taxon>
    </lineage>
</organism>
<dbReference type="SUPFAM" id="SSF88659">
    <property type="entry name" value="Sigma3 and sigma4 domains of RNA polymerase sigma factors"/>
    <property type="match status" value="1"/>
</dbReference>
<evidence type="ECO:0000256" key="1">
    <source>
        <dbReference type="ARBA" id="ARBA00010641"/>
    </source>
</evidence>
<dbReference type="InterPro" id="IPR036388">
    <property type="entry name" value="WH-like_DNA-bd_sf"/>
</dbReference>
<evidence type="ECO:0000259" key="5">
    <source>
        <dbReference type="Pfam" id="PF04542"/>
    </source>
</evidence>
<dbReference type="InterPro" id="IPR013249">
    <property type="entry name" value="RNA_pol_sigma70_r4_t2"/>
</dbReference>